<dbReference type="Proteomes" id="UP000826651">
    <property type="component" value="Unassembled WGS sequence"/>
</dbReference>
<evidence type="ECO:0000313" key="3">
    <source>
        <dbReference type="Proteomes" id="UP000826651"/>
    </source>
</evidence>
<gene>
    <name evidence="2" type="ORF">KCQ71_09735</name>
</gene>
<feature type="region of interest" description="Disordered" evidence="1">
    <location>
        <begin position="197"/>
        <end position="217"/>
    </location>
</feature>
<feature type="compositionally biased region" description="Low complexity" evidence="1">
    <location>
        <begin position="197"/>
        <end position="207"/>
    </location>
</feature>
<keyword evidence="3" id="KW-1185">Reference proteome</keyword>
<organism evidence="2 3">
    <name type="scientific">Occultella gossypii</name>
    <dbReference type="NCBI Taxonomy" id="2800820"/>
    <lineage>
        <taxon>Bacteria</taxon>
        <taxon>Bacillati</taxon>
        <taxon>Actinomycetota</taxon>
        <taxon>Actinomycetes</taxon>
        <taxon>Micrococcales</taxon>
        <taxon>Ruaniaceae</taxon>
        <taxon>Occultella</taxon>
    </lineage>
</organism>
<proteinExistence type="predicted"/>
<dbReference type="RefSeq" id="WP_223405289.1">
    <property type="nucleotide sequence ID" value="NZ_JAGSHT010000010.1"/>
</dbReference>
<accession>A0ABS7S7Z8</accession>
<evidence type="ECO:0000256" key="1">
    <source>
        <dbReference type="SAM" id="MobiDB-lite"/>
    </source>
</evidence>
<reference evidence="2 3" key="1">
    <citation type="submission" date="2021-04" db="EMBL/GenBank/DDBJ databases">
        <title>Ruania sp. nov., isolated from sandy soil of mangrove forest.</title>
        <authorList>
            <person name="Ge X."/>
            <person name="Huang R."/>
            <person name="Liu W."/>
        </authorList>
    </citation>
    <scope>NUCLEOTIDE SEQUENCE [LARGE SCALE GENOMIC DNA]</scope>
    <source>
        <strain evidence="2 3">N2-46</strain>
    </source>
</reference>
<evidence type="ECO:0000313" key="2">
    <source>
        <dbReference type="EMBL" id="MBZ2196432.1"/>
    </source>
</evidence>
<protein>
    <submittedName>
        <fullName evidence="2">TIGR03089 family protein</fullName>
    </submittedName>
</protein>
<comment type="caution">
    <text evidence="2">The sequence shown here is derived from an EMBL/GenBank/DDBJ whole genome shotgun (WGS) entry which is preliminary data.</text>
</comment>
<name>A0ABS7S7Z8_9MICO</name>
<dbReference type="EMBL" id="JAGSHT010000010">
    <property type="protein sequence ID" value="MBZ2196432.1"/>
    <property type="molecule type" value="Genomic_DNA"/>
</dbReference>
<dbReference type="SUPFAM" id="SSF56801">
    <property type="entry name" value="Acetyl-CoA synthetase-like"/>
    <property type="match status" value="1"/>
</dbReference>
<dbReference type="InterPro" id="IPR017523">
    <property type="entry name" value="Rv3268"/>
</dbReference>
<dbReference type="NCBIfam" id="TIGR03089">
    <property type="entry name" value="TIGR03089 family protein"/>
    <property type="match status" value="1"/>
</dbReference>
<sequence>MAHDTSLDSVLDLVEFWQATDPTSPRLTWYGPDGERVELSGRVLANWVIKATNLLTEDAVAGPGVVVGVELPVHWRGLVWSLAALRAGAAVALGDGNGTDPVPRADGAGPEADTVVTDRPAGAHGRVRAGGAVIAVALPALARSFDGPLGSGVIDGAADLMTYPDVLTMLPDVDPEAPAVEDATHAGLLAWARRTAADAARPGTGRPPSKDSTGSTATAPRVLVAAADPRLALATALAVWAERGSVVLVGEPRSEADLAHLAQVEAVTA</sequence>